<organism evidence="1 2">
    <name type="scientific">Haloarcula marismortui ATCC 33799</name>
    <dbReference type="NCBI Taxonomy" id="662475"/>
    <lineage>
        <taxon>Archaea</taxon>
        <taxon>Methanobacteriati</taxon>
        <taxon>Methanobacteriota</taxon>
        <taxon>Stenosarchaea group</taxon>
        <taxon>Halobacteria</taxon>
        <taxon>Halobacteriales</taxon>
        <taxon>Haloarculaceae</taxon>
        <taxon>Haloarcula</taxon>
    </lineage>
</organism>
<dbReference type="Proteomes" id="UP000011687">
    <property type="component" value="Unassembled WGS sequence"/>
</dbReference>
<evidence type="ECO:0000313" key="1">
    <source>
        <dbReference type="EMBL" id="EMA14009.1"/>
    </source>
</evidence>
<accession>M0K1M8</accession>
<dbReference type="EMBL" id="AOLS01000082">
    <property type="protein sequence ID" value="EMA14009.1"/>
    <property type="molecule type" value="Genomic_DNA"/>
</dbReference>
<gene>
    <name evidence="1" type="ORF">C435_16295</name>
</gene>
<reference evidence="1 2" key="1">
    <citation type="journal article" date="2014" name="PLoS Genet.">
        <title>Phylogenetically driven sequencing of extremely halophilic archaea reveals strategies for static and dynamic osmo-response.</title>
        <authorList>
            <person name="Becker E.A."/>
            <person name="Seitzer P.M."/>
            <person name="Tritt A."/>
            <person name="Larsen D."/>
            <person name="Krusor M."/>
            <person name="Yao A.I."/>
            <person name="Wu D."/>
            <person name="Madern D."/>
            <person name="Eisen J.A."/>
            <person name="Darling A.E."/>
            <person name="Facciotti M.T."/>
        </authorList>
    </citation>
    <scope>NUCLEOTIDE SEQUENCE [LARGE SCALE GENOMIC DNA]</scope>
    <source>
        <strain evidence="1 2">ATCC 33799</strain>
    </source>
</reference>
<dbReference type="PATRIC" id="fig|662475.6.peg.3187"/>
<comment type="caution">
    <text evidence="1">The sequence shown here is derived from an EMBL/GenBank/DDBJ whole genome shotgun (WGS) entry which is preliminary data.</text>
</comment>
<dbReference type="RefSeq" id="WP_007189974.1">
    <property type="nucleotide sequence ID" value="NZ_AOLS01000082.1"/>
</dbReference>
<proteinExistence type="predicted"/>
<protein>
    <submittedName>
        <fullName evidence="1">Uncharacterized protein</fullName>
    </submittedName>
</protein>
<sequence length="86" mass="9547">MTGAQVDQTLSPTGWAVNLDNGHSGICFEWVRGLTMCGESFDPETVEREWYDGAPESRNEPHATQCFDCHNWSAAARDVTRGQTDV</sequence>
<evidence type="ECO:0000313" key="2">
    <source>
        <dbReference type="Proteomes" id="UP000011687"/>
    </source>
</evidence>
<keyword evidence="2" id="KW-1185">Reference proteome</keyword>
<name>M0K1M8_9EURY</name>
<dbReference type="AlphaFoldDB" id="M0K1M8"/>